<feature type="non-terminal residue" evidence="11">
    <location>
        <position position="207"/>
    </location>
</feature>
<keyword evidence="5" id="KW-0552">Olfaction</keyword>
<evidence type="ECO:0000256" key="8">
    <source>
        <dbReference type="ARBA" id="ARBA00023170"/>
    </source>
</evidence>
<evidence type="ECO:0000256" key="4">
    <source>
        <dbReference type="ARBA" id="ARBA00022692"/>
    </source>
</evidence>
<feature type="transmembrane region" description="Helical" evidence="10">
    <location>
        <begin position="135"/>
        <end position="154"/>
    </location>
</feature>
<keyword evidence="7 10" id="KW-0472">Membrane</keyword>
<keyword evidence="3" id="KW-0716">Sensory transduction</keyword>
<gene>
    <name evidence="11" type="ORF">BINO364_LOCUS81</name>
</gene>
<keyword evidence="12" id="KW-1185">Reference proteome</keyword>
<evidence type="ECO:0000256" key="2">
    <source>
        <dbReference type="ARBA" id="ARBA00022475"/>
    </source>
</evidence>
<protein>
    <submittedName>
        <fullName evidence="11">Uncharacterized protein</fullName>
    </submittedName>
</protein>
<evidence type="ECO:0000256" key="9">
    <source>
        <dbReference type="ARBA" id="ARBA00023224"/>
    </source>
</evidence>
<evidence type="ECO:0000313" key="12">
    <source>
        <dbReference type="Proteomes" id="UP000838878"/>
    </source>
</evidence>
<keyword evidence="9" id="KW-0807">Transducer</keyword>
<dbReference type="EMBL" id="OV170221">
    <property type="protein sequence ID" value="CAH0712855.1"/>
    <property type="molecule type" value="Genomic_DNA"/>
</dbReference>
<keyword evidence="4 10" id="KW-0812">Transmembrane</keyword>
<dbReference type="AlphaFoldDB" id="A0A8S4HV57"/>
<keyword evidence="6 10" id="KW-1133">Transmembrane helix</keyword>
<dbReference type="PANTHER" id="PTHR21137:SF35">
    <property type="entry name" value="ODORANT RECEPTOR 19A-RELATED"/>
    <property type="match status" value="1"/>
</dbReference>
<dbReference type="Pfam" id="PF02949">
    <property type="entry name" value="7tm_6"/>
    <property type="match status" value="1"/>
</dbReference>
<dbReference type="GO" id="GO:0007165">
    <property type="term" value="P:signal transduction"/>
    <property type="evidence" value="ECO:0007669"/>
    <property type="project" value="UniProtKB-KW"/>
</dbReference>
<dbReference type="GO" id="GO:0005886">
    <property type="term" value="C:plasma membrane"/>
    <property type="evidence" value="ECO:0007669"/>
    <property type="project" value="UniProtKB-SubCell"/>
</dbReference>
<reference evidence="11" key="1">
    <citation type="submission" date="2021-12" db="EMBL/GenBank/DDBJ databases">
        <authorList>
            <person name="Martin H S."/>
        </authorList>
    </citation>
    <scope>NUCLEOTIDE SEQUENCE</scope>
</reference>
<evidence type="ECO:0000256" key="5">
    <source>
        <dbReference type="ARBA" id="ARBA00022725"/>
    </source>
</evidence>
<keyword evidence="8" id="KW-0675">Receptor</keyword>
<evidence type="ECO:0000313" key="11">
    <source>
        <dbReference type="EMBL" id="CAH0712855.1"/>
    </source>
</evidence>
<organism evidence="11 12">
    <name type="scientific">Brenthis ino</name>
    <name type="common">lesser marbled fritillary</name>
    <dbReference type="NCBI Taxonomy" id="405034"/>
    <lineage>
        <taxon>Eukaryota</taxon>
        <taxon>Metazoa</taxon>
        <taxon>Ecdysozoa</taxon>
        <taxon>Arthropoda</taxon>
        <taxon>Hexapoda</taxon>
        <taxon>Insecta</taxon>
        <taxon>Pterygota</taxon>
        <taxon>Neoptera</taxon>
        <taxon>Endopterygota</taxon>
        <taxon>Lepidoptera</taxon>
        <taxon>Glossata</taxon>
        <taxon>Ditrysia</taxon>
        <taxon>Papilionoidea</taxon>
        <taxon>Nymphalidae</taxon>
        <taxon>Heliconiinae</taxon>
        <taxon>Argynnini</taxon>
        <taxon>Brenthis</taxon>
    </lineage>
</organism>
<dbReference type="GO" id="GO:0004984">
    <property type="term" value="F:olfactory receptor activity"/>
    <property type="evidence" value="ECO:0007669"/>
    <property type="project" value="InterPro"/>
</dbReference>
<name>A0A8S4HV57_9NEOP</name>
<dbReference type="PANTHER" id="PTHR21137">
    <property type="entry name" value="ODORANT RECEPTOR"/>
    <property type="match status" value="1"/>
</dbReference>
<dbReference type="OrthoDB" id="7249131at2759"/>
<accession>A0A8S4HV57</accession>
<evidence type="ECO:0000256" key="1">
    <source>
        <dbReference type="ARBA" id="ARBA00004651"/>
    </source>
</evidence>
<comment type="subcellular location">
    <subcellularLocation>
        <location evidence="1">Cell membrane</location>
        <topology evidence="1">Multi-pass membrane protein</topology>
    </subcellularLocation>
</comment>
<dbReference type="GO" id="GO:0005549">
    <property type="term" value="F:odorant binding"/>
    <property type="evidence" value="ECO:0007669"/>
    <property type="project" value="InterPro"/>
</dbReference>
<evidence type="ECO:0000256" key="7">
    <source>
        <dbReference type="ARBA" id="ARBA00023136"/>
    </source>
</evidence>
<keyword evidence="2" id="KW-1003">Cell membrane</keyword>
<evidence type="ECO:0000256" key="3">
    <source>
        <dbReference type="ARBA" id="ARBA00022606"/>
    </source>
</evidence>
<feature type="transmembrane region" description="Helical" evidence="10">
    <location>
        <begin position="80"/>
        <end position="104"/>
    </location>
</feature>
<dbReference type="InterPro" id="IPR004117">
    <property type="entry name" value="7tm6_olfct_rcpt"/>
</dbReference>
<evidence type="ECO:0000256" key="6">
    <source>
        <dbReference type="ARBA" id="ARBA00022989"/>
    </source>
</evidence>
<evidence type="ECO:0000256" key="10">
    <source>
        <dbReference type="SAM" id="Phobius"/>
    </source>
</evidence>
<sequence length="207" mass="24429">MYNSWLRHDVVNVIRHTTIVGPFLLGFFKIIIMFYKKTPAKEIIDEINRDYASYNHMSSTYKNIINRSIANSLKYSEKMWAVVVITCVSAFPIMAAFSTTYSYLVESEPQRYMVHEVMIPYTHPDKRYDSPSFEIIFVYMLYACVIYIINFIGYDGLFSLSINHACLKMEIYCNAFEEALKEDNERKMYLQIVEVINAQNKLKRFVF</sequence>
<dbReference type="Proteomes" id="UP000838878">
    <property type="component" value="Chromosome 1"/>
</dbReference>
<feature type="transmembrane region" description="Helical" evidence="10">
    <location>
        <begin position="13"/>
        <end position="35"/>
    </location>
</feature>
<proteinExistence type="predicted"/>